<evidence type="ECO:0000256" key="5">
    <source>
        <dbReference type="HAMAP-Rule" id="MF_00020"/>
    </source>
</evidence>
<keyword evidence="5" id="KW-0460">Magnesium</keyword>
<name>A0A7S7SIH6_PALFE</name>
<feature type="binding site" evidence="5">
    <location>
        <position position="351"/>
    </location>
    <ligand>
        <name>Mg(2+)</name>
        <dbReference type="ChEBI" id="CHEBI:18420"/>
    </ligand>
</feature>
<evidence type="ECO:0000256" key="6">
    <source>
        <dbReference type="RuleBase" id="RU003835"/>
    </source>
</evidence>
<dbReference type="SUPFAM" id="SSF53067">
    <property type="entry name" value="Actin-like ATPase domain"/>
    <property type="match status" value="2"/>
</dbReference>
<dbReference type="Proteomes" id="UP000593892">
    <property type="component" value="Chromosome"/>
</dbReference>
<comment type="caution">
    <text evidence="5">Lacks conserved residue(s) required for the propagation of feature annotation.</text>
</comment>
<accession>A0A7S7SIH6</accession>
<keyword evidence="3 5" id="KW-0418">Kinase</keyword>
<comment type="subunit">
    <text evidence="5">Homodimer.</text>
</comment>
<dbReference type="KEGG" id="pfer:IRI77_30360"/>
<dbReference type="InterPro" id="IPR043129">
    <property type="entry name" value="ATPase_NBD"/>
</dbReference>
<organism evidence="7 8">
    <name type="scientific">Paludibaculum fermentans</name>
    <dbReference type="NCBI Taxonomy" id="1473598"/>
    <lineage>
        <taxon>Bacteria</taxon>
        <taxon>Pseudomonadati</taxon>
        <taxon>Acidobacteriota</taxon>
        <taxon>Terriglobia</taxon>
        <taxon>Bryobacterales</taxon>
        <taxon>Bryobacteraceae</taxon>
        <taxon>Paludibaculum</taxon>
    </lineage>
</organism>
<dbReference type="PANTHER" id="PTHR21060">
    <property type="entry name" value="ACETATE KINASE"/>
    <property type="match status" value="1"/>
</dbReference>
<dbReference type="HAMAP" id="MF_00020">
    <property type="entry name" value="Acetate_kinase"/>
    <property type="match status" value="1"/>
</dbReference>
<feature type="binding site" evidence="5">
    <location>
        <position position="14"/>
    </location>
    <ligand>
        <name>ATP</name>
        <dbReference type="ChEBI" id="CHEBI:30616"/>
    </ligand>
</feature>
<evidence type="ECO:0000256" key="1">
    <source>
        <dbReference type="ARBA" id="ARBA00022679"/>
    </source>
</evidence>
<dbReference type="InterPro" id="IPR004372">
    <property type="entry name" value="Ac/propionate_kinase"/>
</dbReference>
<proteinExistence type="inferred from homology"/>
<reference evidence="7 8" key="1">
    <citation type="submission" date="2020-10" db="EMBL/GenBank/DDBJ databases">
        <title>Complete genome sequence of Paludibaculum fermentans P105T, a facultatively anaerobic acidobacterium capable of dissimilatory Fe(III) reduction.</title>
        <authorList>
            <person name="Dedysh S.N."/>
            <person name="Beletsky A.V."/>
            <person name="Kulichevskaya I.S."/>
            <person name="Mardanov A.V."/>
            <person name="Ravin N.V."/>
        </authorList>
    </citation>
    <scope>NUCLEOTIDE SEQUENCE [LARGE SCALE GENOMIC DNA]</scope>
    <source>
        <strain evidence="7 8">P105</strain>
    </source>
</reference>
<gene>
    <name evidence="5" type="primary">ackA</name>
    <name evidence="7" type="ORF">IRI77_30360</name>
</gene>
<feature type="binding site" evidence="5">
    <location>
        <position position="7"/>
    </location>
    <ligand>
        <name>Mg(2+)</name>
        <dbReference type="ChEBI" id="CHEBI:18420"/>
    </ligand>
</feature>
<keyword evidence="8" id="KW-1185">Reference proteome</keyword>
<dbReference type="GO" id="GO:0005737">
    <property type="term" value="C:cytoplasm"/>
    <property type="evidence" value="ECO:0007669"/>
    <property type="project" value="UniProtKB-SubCell"/>
</dbReference>
<dbReference type="InterPro" id="IPR000890">
    <property type="entry name" value="Aliphatic_acid_kin_short-chain"/>
</dbReference>
<dbReference type="GO" id="GO:0008776">
    <property type="term" value="F:acetate kinase activity"/>
    <property type="evidence" value="ECO:0007669"/>
    <property type="project" value="UniProtKB-UniRule"/>
</dbReference>
<evidence type="ECO:0000313" key="7">
    <source>
        <dbReference type="EMBL" id="QOY87037.1"/>
    </source>
</evidence>
<dbReference type="EC" id="2.7.2.1" evidence="5"/>
<comment type="function">
    <text evidence="5">Catalyzes the formation of acetyl phosphate from acetate and ATP. Can also catalyze the reverse reaction.</text>
</comment>
<feature type="site" description="Transition state stabilizer" evidence="5">
    <location>
        <position position="207"/>
    </location>
</feature>
<protein>
    <recommendedName>
        <fullName evidence="5">Acetate kinase</fullName>
        <ecNumber evidence="5">2.7.2.1</ecNumber>
    </recommendedName>
    <alternativeName>
        <fullName evidence="5">Acetokinase</fullName>
    </alternativeName>
</protein>
<keyword evidence="5" id="KW-0963">Cytoplasm</keyword>
<evidence type="ECO:0000313" key="8">
    <source>
        <dbReference type="Proteomes" id="UP000593892"/>
    </source>
</evidence>
<dbReference type="PANTHER" id="PTHR21060:SF15">
    <property type="entry name" value="ACETATE KINASE-RELATED"/>
    <property type="match status" value="1"/>
</dbReference>
<comment type="subcellular location">
    <subcellularLocation>
        <location evidence="5">Cytoplasm</location>
    </subcellularLocation>
</comment>
<feature type="binding site" evidence="5">
    <location>
        <begin position="298"/>
        <end position="302"/>
    </location>
    <ligand>
        <name>ATP</name>
        <dbReference type="ChEBI" id="CHEBI:30616"/>
    </ligand>
</feature>
<keyword evidence="1 5" id="KW-0808">Transferase</keyword>
<dbReference type="Gene3D" id="3.30.420.40">
    <property type="match status" value="3"/>
</dbReference>
<dbReference type="PIRSF" id="PIRSF000722">
    <property type="entry name" value="Acetate_prop_kin"/>
    <property type="match status" value="1"/>
</dbReference>
<keyword evidence="5" id="KW-0479">Metal-binding</keyword>
<keyword evidence="4 5" id="KW-0067">ATP-binding</keyword>
<dbReference type="AlphaFoldDB" id="A0A7S7SIH6"/>
<comment type="cofactor">
    <cofactor evidence="5">
        <name>Mg(2+)</name>
        <dbReference type="ChEBI" id="CHEBI:18420"/>
    </cofactor>
    <cofactor evidence="5">
        <name>Mn(2+)</name>
        <dbReference type="ChEBI" id="CHEBI:29035"/>
    </cofactor>
    <text evidence="5">Mg(2+). Can also accept Mn(2+).</text>
</comment>
<dbReference type="GO" id="GO:0006085">
    <property type="term" value="P:acetyl-CoA biosynthetic process"/>
    <property type="evidence" value="ECO:0007669"/>
    <property type="project" value="UniProtKB-UniRule"/>
</dbReference>
<feature type="site" description="Transition state stabilizer" evidence="5">
    <location>
        <position position="146"/>
    </location>
</feature>
<dbReference type="GO" id="GO:0006083">
    <property type="term" value="P:acetate metabolic process"/>
    <property type="evidence" value="ECO:0007669"/>
    <property type="project" value="TreeGrafter"/>
</dbReference>
<comment type="similarity">
    <text evidence="5 6">Belongs to the acetokinase family.</text>
</comment>
<dbReference type="PRINTS" id="PR00471">
    <property type="entry name" value="ACETATEKNASE"/>
</dbReference>
<evidence type="ECO:0000256" key="4">
    <source>
        <dbReference type="ARBA" id="ARBA00022840"/>
    </source>
</evidence>
<dbReference type="UniPathway" id="UPA00340">
    <property type="reaction ID" value="UER00458"/>
</dbReference>
<sequence>MHILVPNLGSTSLKYQILDMPGEHVLASGRFERVTDYRSAIGDIRSGDTTVDAVAFKSVHAGPHYRGTFVIDEGVEAAMREFLLAAPVHNAIYLTAVEAFREAMPGVPLVGAFETEFHRTMPDFARFYGVPADWRTQFGIERYGFHGASHEFISGRAPEFLGRPKDELRTISCHLGGSSSICAIDRGVSVDTTMGFSPQSGLENATRHGDLDVFAVLYMMDRNNWSTEEVRGQLARTSGLAGLSGIPCGDVRDISAAAQAGSQDAQLALDVFTYQVRKTIGAYTAAMGGVDAVVFTGGIGENSPVLRRKSCEGLLHLGIELDAERNEKGQGDRLLSSDSSRVKVLALAANEEIVVARRAYRALTASA</sequence>
<evidence type="ECO:0000256" key="2">
    <source>
        <dbReference type="ARBA" id="ARBA00022741"/>
    </source>
</evidence>
<dbReference type="GO" id="GO:0005524">
    <property type="term" value="F:ATP binding"/>
    <property type="evidence" value="ECO:0007669"/>
    <property type="project" value="UniProtKB-KW"/>
</dbReference>
<dbReference type="Pfam" id="PF00871">
    <property type="entry name" value="Acetate_kinase"/>
    <property type="match status" value="1"/>
</dbReference>
<dbReference type="GO" id="GO:0000287">
    <property type="term" value="F:magnesium ion binding"/>
    <property type="evidence" value="ECO:0007669"/>
    <property type="project" value="UniProtKB-UniRule"/>
</dbReference>
<evidence type="ECO:0000256" key="3">
    <source>
        <dbReference type="ARBA" id="ARBA00022777"/>
    </source>
</evidence>
<keyword evidence="2 5" id="KW-0547">Nucleotide-binding</keyword>
<comment type="pathway">
    <text evidence="5">Metabolic intermediate biosynthesis; acetyl-CoA biosynthesis; acetyl-CoA from acetate: step 1/2.</text>
</comment>
<dbReference type="NCBIfam" id="TIGR00016">
    <property type="entry name" value="ackA"/>
    <property type="match status" value="1"/>
</dbReference>
<dbReference type="EMBL" id="CP063849">
    <property type="protein sequence ID" value="QOY87037.1"/>
    <property type="molecule type" value="Genomic_DNA"/>
</dbReference>
<dbReference type="RefSeq" id="WP_194448706.1">
    <property type="nucleotide sequence ID" value="NZ_CP063849.1"/>
</dbReference>
<comment type="catalytic activity">
    <reaction evidence="5">
        <text>acetate + ATP = acetyl phosphate + ADP</text>
        <dbReference type="Rhea" id="RHEA:11352"/>
        <dbReference type="ChEBI" id="CHEBI:22191"/>
        <dbReference type="ChEBI" id="CHEBI:30089"/>
        <dbReference type="ChEBI" id="CHEBI:30616"/>
        <dbReference type="ChEBI" id="CHEBI:456216"/>
        <dbReference type="EC" id="2.7.2.1"/>
    </reaction>
</comment>
<feature type="binding site" evidence="5">
    <location>
        <begin position="250"/>
        <end position="252"/>
    </location>
    <ligand>
        <name>ATP</name>
        <dbReference type="ChEBI" id="CHEBI:30616"/>
    </ligand>
</feature>